<comment type="caution">
    <text evidence="2">The sequence shown here is derived from an EMBL/GenBank/DDBJ whole genome shotgun (WGS) entry which is preliminary data.</text>
</comment>
<dbReference type="Pfam" id="PF06094">
    <property type="entry name" value="GGACT"/>
    <property type="match status" value="1"/>
</dbReference>
<dbReference type="EMBL" id="MLJW01000053">
    <property type="protein sequence ID" value="OIR05001.1"/>
    <property type="molecule type" value="Genomic_DNA"/>
</dbReference>
<dbReference type="SUPFAM" id="SSF110857">
    <property type="entry name" value="Gamma-glutamyl cyclotransferase-like"/>
    <property type="match status" value="1"/>
</dbReference>
<reference evidence="2" key="1">
    <citation type="submission" date="2016-10" db="EMBL/GenBank/DDBJ databases">
        <title>Sequence of Gallionella enrichment culture.</title>
        <authorList>
            <person name="Poehlein A."/>
            <person name="Muehling M."/>
            <person name="Daniel R."/>
        </authorList>
    </citation>
    <scope>NUCLEOTIDE SEQUENCE</scope>
</reference>
<organism evidence="2">
    <name type="scientific">mine drainage metagenome</name>
    <dbReference type="NCBI Taxonomy" id="410659"/>
    <lineage>
        <taxon>unclassified sequences</taxon>
        <taxon>metagenomes</taxon>
        <taxon>ecological metagenomes</taxon>
    </lineage>
</organism>
<evidence type="ECO:0000259" key="1">
    <source>
        <dbReference type="Pfam" id="PF06094"/>
    </source>
</evidence>
<dbReference type="InterPro" id="IPR036568">
    <property type="entry name" value="GGCT-like_sf"/>
</dbReference>
<dbReference type="CDD" id="cd06661">
    <property type="entry name" value="GGCT_like"/>
    <property type="match status" value="1"/>
</dbReference>
<dbReference type="Gene3D" id="3.10.490.10">
    <property type="entry name" value="Gamma-glutamyl cyclotransferase-like"/>
    <property type="match status" value="1"/>
</dbReference>
<accession>A0A1J5S906</accession>
<dbReference type="AlphaFoldDB" id="A0A1J5S906"/>
<dbReference type="InterPro" id="IPR009288">
    <property type="entry name" value="AIG2-like_dom"/>
</dbReference>
<evidence type="ECO:0000313" key="2">
    <source>
        <dbReference type="EMBL" id="OIR05001.1"/>
    </source>
</evidence>
<proteinExistence type="predicted"/>
<dbReference type="InterPro" id="IPR013024">
    <property type="entry name" value="GGCT-like"/>
</dbReference>
<sequence>MFSNEQNVQVCDATAASFISESLVQNTFTSTDDNNNPFIFIAVMKSVTKLFVYGSLRSGFRSEAYDYISHYFNFLGDAKVKGVLYDMGDYPAAIATVENNFIVGELYEIKDEEEFVWALAQLDDYEGLNVEIDEEALYKRELVTVFVNDKTEQAWIYWFAGSVEGKPVVASGDMLEYLYQKK</sequence>
<name>A0A1J5S906_9ZZZZ</name>
<feature type="domain" description="Gamma-glutamylcyclotransferase AIG2-like" evidence="1">
    <location>
        <begin position="50"/>
        <end position="173"/>
    </location>
</feature>
<protein>
    <submittedName>
        <fullName evidence="2">AIG2-like family protein</fullName>
    </submittedName>
</protein>
<gene>
    <name evidence="2" type="ORF">GALL_128170</name>
</gene>